<evidence type="ECO:0000313" key="3">
    <source>
        <dbReference type="Proteomes" id="UP001295684"/>
    </source>
</evidence>
<comment type="caution">
    <text evidence="2">The sequence shown here is derived from an EMBL/GenBank/DDBJ whole genome shotgun (WGS) entry which is preliminary data.</text>
</comment>
<name>A0AAD1UFP1_EUPCR</name>
<dbReference type="EMBL" id="CAMPGE010007093">
    <property type="protein sequence ID" value="CAI2366020.1"/>
    <property type="molecule type" value="Genomic_DNA"/>
</dbReference>
<keyword evidence="3" id="KW-1185">Reference proteome</keyword>
<proteinExistence type="predicted"/>
<organism evidence="2 3">
    <name type="scientific">Euplotes crassus</name>
    <dbReference type="NCBI Taxonomy" id="5936"/>
    <lineage>
        <taxon>Eukaryota</taxon>
        <taxon>Sar</taxon>
        <taxon>Alveolata</taxon>
        <taxon>Ciliophora</taxon>
        <taxon>Intramacronucleata</taxon>
        <taxon>Spirotrichea</taxon>
        <taxon>Hypotrichia</taxon>
        <taxon>Euplotida</taxon>
        <taxon>Euplotidae</taxon>
        <taxon>Moneuplotes</taxon>
    </lineage>
</organism>
<dbReference type="Proteomes" id="UP001295684">
    <property type="component" value="Unassembled WGS sequence"/>
</dbReference>
<feature type="compositionally biased region" description="Polar residues" evidence="1">
    <location>
        <begin position="61"/>
        <end position="74"/>
    </location>
</feature>
<accession>A0AAD1UFP1</accession>
<protein>
    <submittedName>
        <fullName evidence="2">Uncharacterized protein</fullName>
    </submittedName>
</protein>
<reference evidence="2" key="1">
    <citation type="submission" date="2023-07" db="EMBL/GenBank/DDBJ databases">
        <authorList>
            <consortium name="AG Swart"/>
            <person name="Singh M."/>
            <person name="Singh A."/>
            <person name="Seah K."/>
            <person name="Emmerich C."/>
        </authorList>
    </citation>
    <scope>NUCLEOTIDE SEQUENCE</scope>
    <source>
        <strain evidence="2">DP1</strain>
    </source>
</reference>
<feature type="region of interest" description="Disordered" evidence="1">
    <location>
        <begin position="34"/>
        <end position="145"/>
    </location>
</feature>
<evidence type="ECO:0000256" key="1">
    <source>
        <dbReference type="SAM" id="MobiDB-lite"/>
    </source>
</evidence>
<feature type="compositionally biased region" description="Basic and acidic residues" evidence="1">
    <location>
        <begin position="34"/>
        <end position="47"/>
    </location>
</feature>
<dbReference type="AlphaFoldDB" id="A0AAD1UFP1"/>
<feature type="compositionally biased region" description="Basic residues" evidence="1">
    <location>
        <begin position="119"/>
        <end position="128"/>
    </location>
</feature>
<sequence>MEKPYFLKRLRKIRLQNISRLKRKEKVEEKFKEIMSKTIDPKEEFNKSHQNGIEEEPKTPLQLNTKRSKVNSPGKSPRRNKKSPSGSKLRTINRPWVFKKSLNAFTSRRSSRDPMHSKSSQRKKKTPKHMCSPEKDPSNNHHGLGTYSRKLRKASMARLLNISCQNPILDKPSQVQALCNKLKRFVKKNKKSRSINFST</sequence>
<gene>
    <name evidence="2" type="ORF">ECRASSUSDP1_LOCUS7289</name>
</gene>
<evidence type="ECO:0000313" key="2">
    <source>
        <dbReference type="EMBL" id="CAI2366020.1"/>
    </source>
</evidence>